<keyword evidence="5 10" id="KW-0812">Transmembrane</keyword>
<keyword evidence="4" id="KW-0633">Potassium transport</keyword>
<keyword evidence="6" id="KW-0630">Potassium</keyword>
<dbReference type="InterPro" id="IPR003445">
    <property type="entry name" value="Cat_transpt"/>
</dbReference>
<dbReference type="GO" id="GO:0015379">
    <property type="term" value="F:potassium:chloride symporter activity"/>
    <property type="evidence" value="ECO:0007669"/>
    <property type="project" value="InterPro"/>
</dbReference>
<dbReference type="NCBIfam" id="TIGR00933">
    <property type="entry name" value="2a38"/>
    <property type="match status" value="1"/>
</dbReference>
<evidence type="ECO:0000256" key="8">
    <source>
        <dbReference type="ARBA" id="ARBA00023065"/>
    </source>
</evidence>
<feature type="transmembrane region" description="Helical" evidence="10">
    <location>
        <begin position="172"/>
        <end position="192"/>
    </location>
</feature>
<evidence type="ECO:0000256" key="1">
    <source>
        <dbReference type="ARBA" id="ARBA00004651"/>
    </source>
</evidence>
<keyword evidence="12" id="KW-1185">Reference proteome</keyword>
<dbReference type="OrthoDB" id="9810952at2"/>
<keyword evidence="9 10" id="KW-0472">Membrane</keyword>
<dbReference type="GO" id="GO:0005886">
    <property type="term" value="C:plasma membrane"/>
    <property type="evidence" value="ECO:0007669"/>
    <property type="project" value="UniProtKB-SubCell"/>
</dbReference>
<evidence type="ECO:0000313" key="12">
    <source>
        <dbReference type="Proteomes" id="UP000006697"/>
    </source>
</evidence>
<evidence type="ECO:0000256" key="10">
    <source>
        <dbReference type="SAM" id="Phobius"/>
    </source>
</evidence>
<accession>A4GAD8</accession>
<dbReference type="KEGG" id="har:HEAR3373"/>
<evidence type="ECO:0000256" key="4">
    <source>
        <dbReference type="ARBA" id="ARBA00022538"/>
    </source>
</evidence>
<name>A4GAD8_HERAR</name>
<protein>
    <submittedName>
        <fullName evidence="11">Potassium uptake protein (TrkH)</fullName>
    </submittedName>
</protein>
<keyword evidence="8" id="KW-0406">Ion transport</keyword>
<evidence type="ECO:0000256" key="7">
    <source>
        <dbReference type="ARBA" id="ARBA00022989"/>
    </source>
</evidence>
<dbReference type="EMBL" id="CU207211">
    <property type="protein sequence ID" value="CAL63475.2"/>
    <property type="molecule type" value="Genomic_DNA"/>
</dbReference>
<feature type="transmembrane region" description="Helical" evidence="10">
    <location>
        <begin position="415"/>
        <end position="440"/>
    </location>
</feature>
<evidence type="ECO:0000256" key="3">
    <source>
        <dbReference type="ARBA" id="ARBA00022475"/>
    </source>
</evidence>
<dbReference type="eggNOG" id="COG0168">
    <property type="taxonomic scope" value="Bacteria"/>
</dbReference>
<keyword evidence="2" id="KW-0813">Transport</keyword>
<feature type="transmembrane region" description="Helical" evidence="10">
    <location>
        <begin position="89"/>
        <end position="112"/>
    </location>
</feature>
<gene>
    <name evidence="11" type="ordered locus">HEAR3373</name>
</gene>
<keyword evidence="3" id="KW-1003">Cell membrane</keyword>
<reference evidence="11 12" key="1">
    <citation type="journal article" date="2007" name="PLoS Genet.">
        <title>A tale of two oxidation states: bacterial colonization of arsenic-rich environments.</title>
        <authorList>
            <person name="Muller D."/>
            <person name="Medigue C."/>
            <person name="Koechler S."/>
            <person name="Barbe V."/>
            <person name="Barakat M."/>
            <person name="Talla E."/>
            <person name="Bonnefoy V."/>
            <person name="Krin E."/>
            <person name="Arsene-Ploetze F."/>
            <person name="Carapito C."/>
            <person name="Chandler M."/>
            <person name="Cournoyer B."/>
            <person name="Cruveiller S."/>
            <person name="Dossat C."/>
            <person name="Duval S."/>
            <person name="Heymann M."/>
            <person name="Leize E."/>
            <person name="Lieutaud A."/>
            <person name="Lievremont D."/>
            <person name="Makita Y."/>
            <person name="Mangenot S."/>
            <person name="Nitschke W."/>
            <person name="Ortet P."/>
            <person name="Perdrial N."/>
            <person name="Schoepp B."/>
            <person name="Siguier N."/>
            <person name="Simeonova D.D."/>
            <person name="Rouy Z."/>
            <person name="Segurens B."/>
            <person name="Turlin E."/>
            <person name="Vallenet D."/>
            <person name="Van Dorsselaer A."/>
            <person name="Weiss S."/>
            <person name="Weissenbach J."/>
            <person name="Lett M.C."/>
            <person name="Danchin A."/>
            <person name="Bertin P.N."/>
        </authorList>
    </citation>
    <scope>NUCLEOTIDE SEQUENCE [LARGE SCALE GENOMIC DNA]</scope>
    <source>
        <strain evidence="12">ULPAs1</strain>
    </source>
</reference>
<comment type="subcellular location">
    <subcellularLocation>
        <location evidence="1">Cell membrane</location>
        <topology evidence="1">Multi-pass membrane protein</topology>
    </subcellularLocation>
</comment>
<dbReference type="Proteomes" id="UP000006697">
    <property type="component" value="Chromosome"/>
</dbReference>
<feature type="transmembrane region" description="Helical" evidence="10">
    <location>
        <begin position="299"/>
        <end position="318"/>
    </location>
</feature>
<evidence type="ECO:0000256" key="5">
    <source>
        <dbReference type="ARBA" id="ARBA00022692"/>
    </source>
</evidence>
<evidence type="ECO:0000256" key="2">
    <source>
        <dbReference type="ARBA" id="ARBA00022448"/>
    </source>
</evidence>
<dbReference type="AlphaFoldDB" id="A4GAD8"/>
<dbReference type="Pfam" id="PF02386">
    <property type="entry name" value="TrkH"/>
    <property type="match status" value="1"/>
</dbReference>
<keyword evidence="7 10" id="KW-1133">Transmembrane helix</keyword>
<dbReference type="PANTHER" id="PTHR32024">
    <property type="entry name" value="TRK SYSTEM POTASSIUM UPTAKE PROTEIN TRKG-RELATED"/>
    <property type="match status" value="1"/>
</dbReference>
<dbReference type="PANTHER" id="PTHR32024:SF1">
    <property type="entry name" value="KTR SYSTEM POTASSIUM UPTAKE PROTEIN B"/>
    <property type="match status" value="1"/>
</dbReference>
<sequence length="457" mass="49324">MRRGYQPPLLYRQVKRQVRRRVLHLTPPQALILSFIGLSLLGAVLLKLPMASHAHTTWMQALFTAVSASTITGLTVLDVGSHFTLFGQWIVLGLIQLGGIGLLTFGVLIIHLTSGRLTLRNRAAMQDAFNQSGSIDLQHLLRVLFGFIVLTELLGTLLLATQWVPEMGWGKGLFYSFFHAVSAFNNAGFGLASHSLAAYVDNPLINLVIPFLFISGGIGFAVIADLRAKKRFHELTLHTRLMLIGTLAINLIAMLVLLLLEYGNPDTLGALHGWGAKLWASWFQAVAPRSSGFTTMDTAALRPVSAFFIMMLMFIGAGSGSTGGGIKLTTFIILLVATRAFLRQQKTPVVLGRSIEANTIVRALAITIIAVLCVVAGTFILMLTEDGLFIDLAFEVISAVSTTGLSRGVTPGLSIAGQCTMMVLMLIGRVGPLTLAFMLANPRGRAIEYPTGRVNIG</sequence>
<feature type="transmembrane region" description="Helical" evidence="10">
    <location>
        <begin position="58"/>
        <end position="77"/>
    </location>
</feature>
<feature type="transmembrane region" description="Helical" evidence="10">
    <location>
        <begin position="363"/>
        <end position="383"/>
    </location>
</feature>
<feature type="transmembrane region" description="Helical" evidence="10">
    <location>
        <begin position="21"/>
        <end position="46"/>
    </location>
</feature>
<feature type="transmembrane region" description="Helical" evidence="10">
    <location>
        <begin position="140"/>
        <end position="160"/>
    </location>
</feature>
<feature type="transmembrane region" description="Helical" evidence="10">
    <location>
        <begin position="204"/>
        <end position="228"/>
    </location>
</feature>
<organism evidence="11 12">
    <name type="scientific">Herminiimonas arsenicoxydans</name>
    <dbReference type="NCBI Taxonomy" id="204773"/>
    <lineage>
        <taxon>Bacteria</taxon>
        <taxon>Pseudomonadati</taxon>
        <taxon>Pseudomonadota</taxon>
        <taxon>Betaproteobacteria</taxon>
        <taxon>Burkholderiales</taxon>
        <taxon>Oxalobacteraceae</taxon>
        <taxon>Herminiimonas</taxon>
    </lineage>
</organism>
<dbReference type="HOGENOM" id="CLU_026429_0_1_4"/>
<proteinExistence type="predicted"/>
<dbReference type="InterPro" id="IPR004772">
    <property type="entry name" value="TrkH"/>
</dbReference>
<evidence type="ECO:0000313" key="11">
    <source>
        <dbReference type="EMBL" id="CAL63475.2"/>
    </source>
</evidence>
<dbReference type="STRING" id="204773.HEAR3373"/>
<evidence type="ECO:0000256" key="6">
    <source>
        <dbReference type="ARBA" id="ARBA00022958"/>
    </source>
</evidence>
<feature type="transmembrane region" description="Helical" evidence="10">
    <location>
        <begin position="240"/>
        <end position="262"/>
    </location>
</feature>
<evidence type="ECO:0000256" key="9">
    <source>
        <dbReference type="ARBA" id="ARBA00023136"/>
    </source>
</evidence>